<sequence>MILFRKLILRDFVQKHSQATKPINRWIEIVLAANWKDHNDLKKAFNSADYIGNNRYVFNIGGNKFRLVAVVVFINGTMEIRFIGTHDEYGKIDCSEI</sequence>
<dbReference type="AlphaFoldDB" id="A0A5J4Q8N7"/>
<gene>
    <name evidence="1" type="ORF">EZS27_032828</name>
</gene>
<dbReference type="GO" id="GO:0003723">
    <property type="term" value="F:RNA binding"/>
    <property type="evidence" value="ECO:0007669"/>
    <property type="project" value="InterPro"/>
</dbReference>
<reference evidence="1" key="1">
    <citation type="submission" date="2019-03" db="EMBL/GenBank/DDBJ databases">
        <title>Single cell metagenomics reveals metabolic interactions within the superorganism composed of flagellate Streblomastix strix and complex community of Bacteroidetes bacteria on its surface.</title>
        <authorList>
            <person name="Treitli S.C."/>
            <person name="Kolisko M."/>
            <person name="Husnik F."/>
            <person name="Keeling P."/>
            <person name="Hampl V."/>
        </authorList>
    </citation>
    <scope>NUCLEOTIDE SEQUENCE</scope>
    <source>
        <strain evidence="1">STM</strain>
    </source>
</reference>
<dbReference type="GO" id="GO:0016787">
    <property type="term" value="F:hydrolase activity"/>
    <property type="evidence" value="ECO:0007669"/>
    <property type="project" value="UniProtKB-KW"/>
</dbReference>
<accession>A0A5J4Q8N7</accession>
<dbReference type="GO" id="GO:0110001">
    <property type="term" value="C:toxin-antitoxin complex"/>
    <property type="evidence" value="ECO:0007669"/>
    <property type="project" value="InterPro"/>
</dbReference>
<dbReference type="GO" id="GO:0004519">
    <property type="term" value="F:endonuclease activity"/>
    <property type="evidence" value="ECO:0007669"/>
    <property type="project" value="InterPro"/>
</dbReference>
<proteinExistence type="predicted"/>
<comment type="caution">
    <text evidence="1">The sequence shown here is derived from an EMBL/GenBank/DDBJ whole genome shotgun (WGS) entry which is preliminary data.</text>
</comment>
<organism evidence="1">
    <name type="scientific">termite gut metagenome</name>
    <dbReference type="NCBI Taxonomy" id="433724"/>
    <lineage>
        <taxon>unclassified sequences</taxon>
        <taxon>metagenomes</taxon>
        <taxon>organismal metagenomes</taxon>
    </lineage>
</organism>
<dbReference type="Pfam" id="PF09907">
    <property type="entry name" value="HigB_toxin"/>
    <property type="match status" value="1"/>
</dbReference>
<name>A0A5J4Q8N7_9ZZZZ</name>
<evidence type="ECO:0000313" key="1">
    <source>
        <dbReference type="EMBL" id="KAA6316943.1"/>
    </source>
</evidence>
<protein>
    <submittedName>
        <fullName evidence="1">mRNA interferase HigB</fullName>
        <ecNumber evidence="1">3.1.-.-</ecNumber>
    </submittedName>
</protein>
<dbReference type="EMBL" id="SNRY01004696">
    <property type="protein sequence ID" value="KAA6316943.1"/>
    <property type="molecule type" value="Genomic_DNA"/>
</dbReference>
<keyword evidence="1" id="KW-0378">Hydrolase</keyword>
<dbReference type="InterPro" id="IPR018669">
    <property type="entry name" value="Toxin_HigB"/>
</dbReference>
<dbReference type="EC" id="3.1.-.-" evidence="1"/>